<feature type="transmembrane region" description="Helical" evidence="1">
    <location>
        <begin position="68"/>
        <end position="87"/>
    </location>
</feature>
<keyword evidence="1" id="KW-0472">Membrane</keyword>
<keyword evidence="2" id="KW-1185">Reference proteome</keyword>
<reference evidence="2" key="1">
    <citation type="journal article" date="2013" name="Genetics">
        <title>The draft genome and transcriptome of Panagrellus redivivus are shaped by the harsh demands of a free-living lifestyle.</title>
        <authorList>
            <person name="Srinivasan J."/>
            <person name="Dillman A.R."/>
            <person name="Macchietto M.G."/>
            <person name="Heikkinen L."/>
            <person name="Lakso M."/>
            <person name="Fracchia K.M."/>
            <person name="Antoshechkin I."/>
            <person name="Mortazavi A."/>
            <person name="Wong G."/>
            <person name="Sternberg P.W."/>
        </authorList>
    </citation>
    <scope>NUCLEOTIDE SEQUENCE [LARGE SCALE GENOMIC DNA]</scope>
    <source>
        <strain evidence="2">MT8872</strain>
    </source>
</reference>
<dbReference type="WBParaSite" id="Pan_g3056.t1">
    <property type="protein sequence ID" value="Pan_g3056.t1"/>
    <property type="gene ID" value="Pan_g3056"/>
</dbReference>
<organism evidence="2 3">
    <name type="scientific">Panagrellus redivivus</name>
    <name type="common">Microworm</name>
    <dbReference type="NCBI Taxonomy" id="6233"/>
    <lineage>
        <taxon>Eukaryota</taxon>
        <taxon>Metazoa</taxon>
        <taxon>Ecdysozoa</taxon>
        <taxon>Nematoda</taxon>
        <taxon>Chromadorea</taxon>
        <taxon>Rhabditida</taxon>
        <taxon>Tylenchina</taxon>
        <taxon>Panagrolaimomorpha</taxon>
        <taxon>Panagrolaimoidea</taxon>
        <taxon>Panagrolaimidae</taxon>
        <taxon>Panagrellus</taxon>
    </lineage>
</organism>
<evidence type="ECO:0000313" key="3">
    <source>
        <dbReference type="WBParaSite" id="Pan_g3056.t1"/>
    </source>
</evidence>
<sequence>MPIMATSRSLWIVQRISIGTWLSAENSQIVDHFVNVGLISLWFMQIPCIAERICATIFYKTYLHWKSWGTLLLILACIYVYLFRVNIRRYRNGMGKQNLRERCQVFENMQSLLPLFWTVGIEMVYNIGSIACTVIRIDYITNQTSPGFDIFDGIKNTLREILFVLYCFPFLIYSDQRRRTRFLNKVSLEIKNVNILYFKQLQDQW</sequence>
<feature type="transmembrane region" description="Helical" evidence="1">
    <location>
        <begin position="157"/>
        <end position="174"/>
    </location>
</feature>
<evidence type="ECO:0000313" key="2">
    <source>
        <dbReference type="Proteomes" id="UP000492821"/>
    </source>
</evidence>
<keyword evidence="1" id="KW-0812">Transmembrane</keyword>
<dbReference type="Proteomes" id="UP000492821">
    <property type="component" value="Unassembled WGS sequence"/>
</dbReference>
<evidence type="ECO:0000256" key="1">
    <source>
        <dbReference type="SAM" id="Phobius"/>
    </source>
</evidence>
<proteinExistence type="predicted"/>
<reference evidence="3" key="2">
    <citation type="submission" date="2020-10" db="UniProtKB">
        <authorList>
            <consortium name="WormBaseParasite"/>
        </authorList>
    </citation>
    <scope>IDENTIFICATION</scope>
</reference>
<keyword evidence="1" id="KW-1133">Transmembrane helix</keyword>
<feature type="transmembrane region" description="Helical" evidence="1">
    <location>
        <begin position="112"/>
        <end position="137"/>
    </location>
</feature>
<protein>
    <submittedName>
        <fullName evidence="3">G_PROTEIN_RECEP_F1_2 domain-containing protein</fullName>
    </submittedName>
</protein>
<dbReference type="AlphaFoldDB" id="A0A7E4VTC3"/>
<accession>A0A7E4VTC3</accession>
<name>A0A7E4VTC3_PANRE</name>